<evidence type="ECO:0000313" key="2">
    <source>
        <dbReference type="Ensembl" id="ENSCCRP00020111142.1"/>
    </source>
</evidence>
<organism evidence="2 3">
    <name type="scientific">Cyprinus carpio</name>
    <name type="common">Common carp</name>
    <dbReference type="NCBI Taxonomy" id="7962"/>
    <lineage>
        <taxon>Eukaryota</taxon>
        <taxon>Metazoa</taxon>
        <taxon>Chordata</taxon>
        <taxon>Craniata</taxon>
        <taxon>Vertebrata</taxon>
        <taxon>Euteleostomi</taxon>
        <taxon>Actinopterygii</taxon>
        <taxon>Neopterygii</taxon>
        <taxon>Teleostei</taxon>
        <taxon>Ostariophysi</taxon>
        <taxon>Cypriniformes</taxon>
        <taxon>Cyprinidae</taxon>
        <taxon>Cyprininae</taxon>
        <taxon>Cyprinus</taxon>
    </lineage>
</organism>
<evidence type="ECO:0000259" key="1">
    <source>
        <dbReference type="PROSITE" id="PS50994"/>
    </source>
</evidence>
<dbReference type="GO" id="GO:0015074">
    <property type="term" value="P:DNA integration"/>
    <property type="evidence" value="ECO:0007669"/>
    <property type="project" value="InterPro"/>
</dbReference>
<dbReference type="InterPro" id="IPR036397">
    <property type="entry name" value="RNaseH_sf"/>
</dbReference>
<reference evidence="2" key="1">
    <citation type="submission" date="2025-08" db="UniProtKB">
        <authorList>
            <consortium name="Ensembl"/>
        </authorList>
    </citation>
    <scope>IDENTIFICATION</scope>
</reference>
<protein>
    <recommendedName>
        <fullName evidence="1">Integrase catalytic domain-containing protein</fullName>
    </recommendedName>
</protein>
<feature type="domain" description="Integrase catalytic" evidence="1">
    <location>
        <begin position="1"/>
        <end position="150"/>
    </location>
</feature>
<dbReference type="Proteomes" id="UP000694701">
    <property type="component" value="Unplaced"/>
</dbReference>
<dbReference type="AlphaFoldDB" id="A0A8C2KPA7"/>
<sequence length="266" mass="30501">MHLVLVDSFSGWFELDLLPDMRSVTVIAKLKRHFAVYGIPQMLMTDYAQQFVYSEFTDFACAWDFKHIRSSPHYPQSNGLAERVVRSAKHLLEKGHREHSDIQAALLHLHNIPHAGLPSPAQLLLSRNTRTFLPELKDRMTPSVCRGIKAVLTRRSKESKAYYDRNAHTLPPLQQGQIIRMQTALGFDKLAVVQGPASRPNSYVVTSQGRQYTRNRRLLLHVQKPAPAEGAEDDYRPLPIAIPTHIIRTISLRRDTIKHNRTRYNQ</sequence>
<dbReference type="FunFam" id="3.30.420.10:FF:000063">
    <property type="entry name" value="Retrovirus-related Pol polyprotein from transposon 297-like Protein"/>
    <property type="match status" value="1"/>
</dbReference>
<dbReference type="InterPro" id="IPR050951">
    <property type="entry name" value="Retrovirus_Pol_polyprotein"/>
</dbReference>
<dbReference type="InterPro" id="IPR001584">
    <property type="entry name" value="Integrase_cat-core"/>
</dbReference>
<dbReference type="PROSITE" id="PS50994">
    <property type="entry name" value="INTEGRASE"/>
    <property type="match status" value="1"/>
</dbReference>
<dbReference type="GO" id="GO:0003676">
    <property type="term" value="F:nucleic acid binding"/>
    <property type="evidence" value="ECO:0007669"/>
    <property type="project" value="InterPro"/>
</dbReference>
<dbReference type="SUPFAM" id="SSF53098">
    <property type="entry name" value="Ribonuclease H-like"/>
    <property type="match status" value="1"/>
</dbReference>
<evidence type="ECO:0000313" key="3">
    <source>
        <dbReference type="Proteomes" id="UP000694701"/>
    </source>
</evidence>
<dbReference type="InterPro" id="IPR012337">
    <property type="entry name" value="RNaseH-like_sf"/>
</dbReference>
<dbReference type="PANTHER" id="PTHR37984:SF7">
    <property type="entry name" value="INTEGRASE CATALYTIC DOMAIN-CONTAINING PROTEIN"/>
    <property type="match status" value="1"/>
</dbReference>
<proteinExistence type="predicted"/>
<name>A0A8C2KPA7_CYPCA</name>
<dbReference type="Gene3D" id="3.30.420.10">
    <property type="entry name" value="Ribonuclease H-like superfamily/Ribonuclease H"/>
    <property type="match status" value="1"/>
</dbReference>
<dbReference type="Ensembl" id="ENSCCRT00020121365.1">
    <property type="protein sequence ID" value="ENSCCRP00020111142.1"/>
    <property type="gene ID" value="ENSCCRG00020050550.1"/>
</dbReference>
<accession>A0A8C2KPA7</accession>
<dbReference type="PANTHER" id="PTHR37984">
    <property type="entry name" value="PROTEIN CBG26694"/>
    <property type="match status" value="1"/>
</dbReference>